<dbReference type="InterPro" id="IPR005887">
    <property type="entry name" value="GH92_a_mannosidase_put"/>
</dbReference>
<dbReference type="InterPro" id="IPR050883">
    <property type="entry name" value="PNGase"/>
</dbReference>
<keyword evidence="5" id="KW-1185">Reference proteome</keyword>
<dbReference type="Pfam" id="PF07971">
    <property type="entry name" value="Glyco_hydro_92"/>
    <property type="match status" value="1"/>
</dbReference>
<name>A0A849VQG7_9HYPH</name>
<dbReference type="Pfam" id="PF17678">
    <property type="entry name" value="Glyco_hydro_92N"/>
    <property type="match status" value="1"/>
</dbReference>
<evidence type="ECO:0000313" key="5">
    <source>
        <dbReference type="Proteomes" id="UP000550508"/>
    </source>
</evidence>
<dbReference type="PANTHER" id="PTHR12143:SF39">
    <property type="entry name" value="SECRETED PROTEIN"/>
    <property type="match status" value="1"/>
</dbReference>
<evidence type="ECO:0000259" key="3">
    <source>
        <dbReference type="Pfam" id="PF17678"/>
    </source>
</evidence>
<dbReference type="GO" id="GO:0005829">
    <property type="term" value="C:cytosol"/>
    <property type="evidence" value="ECO:0007669"/>
    <property type="project" value="TreeGrafter"/>
</dbReference>
<protein>
    <submittedName>
        <fullName evidence="4">Glycoside hydrolase family 92 protein</fullName>
    </submittedName>
</protein>
<evidence type="ECO:0000256" key="1">
    <source>
        <dbReference type="SAM" id="MobiDB-lite"/>
    </source>
</evidence>
<dbReference type="InterPro" id="IPR008928">
    <property type="entry name" value="6-hairpin_glycosidase_sf"/>
</dbReference>
<dbReference type="PROSITE" id="PS51257">
    <property type="entry name" value="PROKAR_LIPOPROTEIN"/>
    <property type="match status" value="1"/>
</dbReference>
<feature type="compositionally biased region" description="Basic and acidic residues" evidence="1">
    <location>
        <begin position="1049"/>
        <end position="1058"/>
    </location>
</feature>
<feature type="domain" description="Glycosyl hydrolase family 92" evidence="2">
    <location>
        <begin position="531"/>
        <end position="1020"/>
    </location>
</feature>
<dbReference type="AlphaFoldDB" id="A0A849VQG7"/>
<dbReference type="InterPro" id="IPR014718">
    <property type="entry name" value="GH-type_carb-bd"/>
</dbReference>
<sequence>MKSRTAFAAGLVGVSLLAGCNNDRQTDSNNDTSSFEQTIAQQAGEIQGLKDGQSKLEAAAGSLGTTLTQGAAELEHAQTIITEMQAQLAAKPDGDPEAIKALQATLTQLQNDLAAKPAGDPKAVEALQDALAEVQAKLAAKPDGDPVALKALQDTLAEVQAKLAVKPDGDPVAIKALQDTLVEVQAKLAAKPDGDPVAIKALQDTLAEVQAKLAAKPDGDPAAVKALQDALAQVQKDLAAKPSGDPEAIKTIQATLAQLQKELAAKPAGDPATLKNILSRLTEIEMALRNPDQSDMALTQFVDPMIGTGQVPPTDTGSTEDLLGGFTTPSANAPFGMIAWGPDTPAVPGTWSPPGYHYPQASITGFSLTHLSGVGCPSGGAIPIMPQIDAKEGTIPFSHNDEVARAGYYSVKMSNAIRTELTSTVRSGLGRFTYPEGKPALLKIKASTNYTGSSSTIAVSEADRTVSGYATGGGFCGSGKSYKIYFYATLDRAFTAVQSGNSVTLAFPAPSPSAPVKALMKVAISYVSIANAKANLEAEGGPLTFEQAREQADAAWNKRLNAIQVDGGTKDEKTKFYTAMYHAFLAPSVFSDVNGEYISFNDAGTTKKAPEGHVQYTTFSSWDTYRSLAPLQALLAPDDVGDMMQSLVFDADDCGGTFPMWAEGNTSSSIMPGDGASIIVAQSNAFGAAGFDRQKARKIMLDTAFGRATKCRTTTNLPGLAGYIELGYLAKGGGEYQATSTNMEYASTDFAVSRYASGIAATDPQIVAGAAADEPKTLLKRSGNWANLFNPNWRSVAGQPYPQLQPRNKDGTWTAYTPSSNGDVDYREGNAEQYTFMVPHDIRGMLAKLVIDTDKDKGTEKDGIARLDEFTKNLNGGWSYQPARLWIGNEPGFLTPWLYNWTSQPYKTQALVRRIVDEQFTVSPSGLPGNDDEGAMSGVYIWGALGLYPEIPAVPGFAINSPIFPEARIKLGSGKIVTIAADKTPLKYIQKLTVNGAAHDSPWIDFDKLSSGARLEFRLSDKPSCWGSNPPAALLPPSFAPDGTQTPRLKPEKECALN</sequence>
<dbReference type="Gene3D" id="2.70.98.10">
    <property type="match status" value="1"/>
</dbReference>
<dbReference type="Gene3D" id="3.30.2080.10">
    <property type="entry name" value="GH92 mannosidase domain"/>
    <property type="match status" value="1"/>
</dbReference>
<dbReference type="GO" id="GO:0000224">
    <property type="term" value="F:peptide-N4-(N-acetyl-beta-glucosaminyl)asparagine amidase activity"/>
    <property type="evidence" value="ECO:0007669"/>
    <property type="project" value="TreeGrafter"/>
</dbReference>
<dbReference type="EMBL" id="JABUMX010000001">
    <property type="protein sequence ID" value="NTS30969.1"/>
    <property type="molecule type" value="Genomic_DNA"/>
</dbReference>
<accession>A0A849VQG7</accession>
<evidence type="ECO:0000259" key="2">
    <source>
        <dbReference type="Pfam" id="PF07971"/>
    </source>
</evidence>
<dbReference type="GO" id="GO:0030246">
    <property type="term" value="F:carbohydrate binding"/>
    <property type="evidence" value="ECO:0007669"/>
    <property type="project" value="InterPro"/>
</dbReference>
<dbReference type="InterPro" id="IPR012939">
    <property type="entry name" value="Glyco_hydro_92"/>
</dbReference>
<dbReference type="PANTHER" id="PTHR12143">
    <property type="entry name" value="PEPTIDE N-GLYCANASE PNGASE -RELATED"/>
    <property type="match status" value="1"/>
</dbReference>
<feature type="region of interest" description="Disordered" evidence="1">
    <location>
        <begin position="1035"/>
        <end position="1058"/>
    </location>
</feature>
<organism evidence="4 5">
    <name type="scientific">Phyllobacterium pellucidum</name>
    <dbReference type="NCBI Taxonomy" id="2740464"/>
    <lineage>
        <taxon>Bacteria</taxon>
        <taxon>Pseudomonadati</taxon>
        <taxon>Pseudomonadota</taxon>
        <taxon>Alphaproteobacteria</taxon>
        <taxon>Hyphomicrobiales</taxon>
        <taxon>Phyllobacteriaceae</taxon>
        <taxon>Phyllobacterium</taxon>
    </lineage>
</organism>
<dbReference type="GO" id="GO:0006516">
    <property type="term" value="P:glycoprotein catabolic process"/>
    <property type="evidence" value="ECO:0007669"/>
    <property type="project" value="TreeGrafter"/>
</dbReference>
<dbReference type="Gene3D" id="1.20.1610.10">
    <property type="entry name" value="alpha-1,2-mannosidases domains"/>
    <property type="match status" value="1"/>
</dbReference>
<gene>
    <name evidence="4" type="ORF">HQ945_06860</name>
</gene>
<proteinExistence type="predicted"/>
<dbReference type="Proteomes" id="UP000550508">
    <property type="component" value="Unassembled WGS sequence"/>
</dbReference>
<dbReference type="RefSeq" id="WP_162737144.1">
    <property type="nucleotide sequence ID" value="NZ_JABUMX010000001.1"/>
</dbReference>
<evidence type="ECO:0000313" key="4">
    <source>
        <dbReference type="EMBL" id="NTS30969.1"/>
    </source>
</evidence>
<comment type="caution">
    <text evidence="4">The sequence shown here is derived from an EMBL/GenBank/DDBJ whole genome shotgun (WGS) entry which is preliminary data.</text>
</comment>
<feature type="domain" description="Glycosyl hydrolase family 92 N-terminal" evidence="3">
    <location>
        <begin position="301"/>
        <end position="500"/>
    </location>
</feature>
<dbReference type="GO" id="GO:0005975">
    <property type="term" value="P:carbohydrate metabolic process"/>
    <property type="evidence" value="ECO:0007669"/>
    <property type="project" value="InterPro"/>
</dbReference>
<dbReference type="InterPro" id="IPR041371">
    <property type="entry name" value="GH92_N"/>
</dbReference>
<reference evidence="4 5" key="1">
    <citation type="submission" date="2020-05" db="EMBL/GenBank/DDBJ databases">
        <authorList>
            <person name="Kim M.K."/>
        </authorList>
    </citation>
    <scope>NUCLEOTIDE SEQUENCE [LARGE SCALE GENOMIC DNA]</scope>
    <source>
        <strain evidence="4 5">BT25</strain>
    </source>
</reference>
<keyword evidence="4" id="KW-0378">Hydrolase</keyword>
<dbReference type="Gene3D" id="1.20.1050.60">
    <property type="entry name" value="alpha-1,2-mannosidase"/>
    <property type="match status" value="1"/>
</dbReference>
<dbReference type="NCBIfam" id="TIGR01180">
    <property type="entry name" value="aman2_put"/>
    <property type="match status" value="1"/>
</dbReference>
<dbReference type="SUPFAM" id="SSF48208">
    <property type="entry name" value="Six-hairpin glycosidases"/>
    <property type="match status" value="1"/>
</dbReference>